<dbReference type="PANTHER" id="PTHR33076">
    <property type="entry name" value="NON-SPECIFIC LIPID-TRANSFER PROTEIN 2-RELATED"/>
    <property type="match status" value="1"/>
</dbReference>
<evidence type="ECO:0000256" key="2">
    <source>
        <dbReference type="ARBA" id="ARBA00023157"/>
    </source>
</evidence>
<protein>
    <recommendedName>
        <fullName evidence="3">Non-specific lipid-transfer protein</fullName>
    </recommendedName>
</protein>
<keyword evidence="3" id="KW-0446">Lipid-binding</keyword>
<name>A0A835CBR2_9FABA</name>
<feature type="domain" description="Bifunctional inhibitor/plant lipid transfer protein/seed storage helical" evidence="5">
    <location>
        <begin position="29"/>
        <end position="114"/>
    </location>
</feature>
<dbReference type="OrthoDB" id="1920459at2759"/>
<feature type="signal peptide" evidence="4">
    <location>
        <begin position="1"/>
        <end position="22"/>
    </location>
</feature>
<reference evidence="6" key="1">
    <citation type="submission" date="2020-09" db="EMBL/GenBank/DDBJ databases">
        <title>Genome-Enabled Discovery of Anthraquinone Biosynthesis in Senna tora.</title>
        <authorList>
            <person name="Kang S.-H."/>
            <person name="Pandey R.P."/>
            <person name="Lee C.-M."/>
            <person name="Sim J.-S."/>
            <person name="Jeong J.-T."/>
            <person name="Choi B.-S."/>
            <person name="Jung M."/>
            <person name="Ginzburg D."/>
            <person name="Zhao K."/>
            <person name="Won S.Y."/>
            <person name="Oh T.-J."/>
            <person name="Yu Y."/>
            <person name="Kim N.-H."/>
            <person name="Lee O.R."/>
            <person name="Lee T.-H."/>
            <person name="Bashyal P."/>
            <person name="Kim T.-S."/>
            <person name="Lee W.-H."/>
            <person name="Kawkins C."/>
            <person name="Kim C.-K."/>
            <person name="Kim J.S."/>
            <person name="Ahn B.O."/>
            <person name="Rhee S.Y."/>
            <person name="Sohng J.K."/>
        </authorList>
    </citation>
    <scope>NUCLEOTIDE SEQUENCE</scope>
    <source>
        <tissue evidence="6">Leaf</tissue>
    </source>
</reference>
<dbReference type="CDD" id="cd01960">
    <property type="entry name" value="nsLTP1"/>
    <property type="match status" value="1"/>
</dbReference>
<sequence length="116" mass="12296">MKLQVVALLLVLVLLLVPLASSSSNEITCSDVIGYLRPCEEYLTAESGSKPSESCCEGANALKSAAITQQDRIAACECIKTVAKSIKLNPQNAHDLPSNCGITLPFEISPTLDCSK</sequence>
<dbReference type="InterPro" id="IPR000528">
    <property type="entry name" value="Plant_nsLTP"/>
</dbReference>
<keyword evidence="4" id="KW-0732">Signal</keyword>
<dbReference type="Gene3D" id="1.10.110.10">
    <property type="entry name" value="Plant lipid-transfer and hydrophobic proteins"/>
    <property type="match status" value="1"/>
</dbReference>
<evidence type="ECO:0000256" key="4">
    <source>
        <dbReference type="SAM" id="SignalP"/>
    </source>
</evidence>
<dbReference type="PRINTS" id="PR00382">
    <property type="entry name" value="LIPIDTRNSFER"/>
</dbReference>
<dbReference type="InterPro" id="IPR036312">
    <property type="entry name" value="Bifun_inhib/LTP/seed_sf"/>
</dbReference>
<dbReference type="InterPro" id="IPR016140">
    <property type="entry name" value="Bifunc_inhib/LTP/seed_store"/>
</dbReference>
<evidence type="ECO:0000256" key="3">
    <source>
        <dbReference type="RuleBase" id="RU000628"/>
    </source>
</evidence>
<proteinExistence type="inferred from homology"/>
<organism evidence="6 7">
    <name type="scientific">Senna tora</name>
    <dbReference type="NCBI Taxonomy" id="362788"/>
    <lineage>
        <taxon>Eukaryota</taxon>
        <taxon>Viridiplantae</taxon>
        <taxon>Streptophyta</taxon>
        <taxon>Embryophyta</taxon>
        <taxon>Tracheophyta</taxon>
        <taxon>Spermatophyta</taxon>
        <taxon>Magnoliopsida</taxon>
        <taxon>eudicotyledons</taxon>
        <taxon>Gunneridae</taxon>
        <taxon>Pentapetalae</taxon>
        <taxon>rosids</taxon>
        <taxon>fabids</taxon>
        <taxon>Fabales</taxon>
        <taxon>Fabaceae</taxon>
        <taxon>Caesalpinioideae</taxon>
        <taxon>Cassia clade</taxon>
        <taxon>Senna</taxon>
    </lineage>
</organism>
<evidence type="ECO:0000313" key="7">
    <source>
        <dbReference type="Proteomes" id="UP000634136"/>
    </source>
</evidence>
<evidence type="ECO:0000256" key="1">
    <source>
        <dbReference type="ARBA" id="ARBA00009748"/>
    </source>
</evidence>
<accession>A0A835CBR2</accession>
<dbReference type="AlphaFoldDB" id="A0A835CBR2"/>
<comment type="similarity">
    <text evidence="1 3">Belongs to the plant LTP family.</text>
</comment>
<dbReference type="Pfam" id="PF00234">
    <property type="entry name" value="Tryp_alpha_amyl"/>
    <property type="match status" value="1"/>
</dbReference>
<comment type="caution">
    <text evidence="6">The sequence shown here is derived from an EMBL/GenBank/DDBJ whole genome shotgun (WGS) entry which is preliminary data.</text>
</comment>
<dbReference type="SUPFAM" id="SSF47699">
    <property type="entry name" value="Bifunctional inhibitor/lipid-transfer protein/seed storage 2S albumin"/>
    <property type="match status" value="1"/>
</dbReference>
<dbReference type="GO" id="GO:0006869">
    <property type="term" value="P:lipid transport"/>
    <property type="evidence" value="ECO:0007669"/>
    <property type="project" value="InterPro"/>
</dbReference>
<feature type="chain" id="PRO_5032285076" description="Non-specific lipid-transfer protein" evidence="4">
    <location>
        <begin position="23"/>
        <end position="116"/>
    </location>
</feature>
<keyword evidence="7" id="KW-1185">Reference proteome</keyword>
<evidence type="ECO:0000259" key="5">
    <source>
        <dbReference type="SMART" id="SM00499"/>
    </source>
</evidence>
<evidence type="ECO:0000313" key="6">
    <source>
        <dbReference type="EMBL" id="KAF7835876.1"/>
    </source>
</evidence>
<comment type="function">
    <text evidence="3">Plant non-specific lipid-transfer proteins transfer phospholipids as well as galactolipids across membranes. May play a role in wax or cutin deposition in the cell walls of expanding epidermal cells and certain secretory tissues.</text>
</comment>
<dbReference type="GO" id="GO:0008289">
    <property type="term" value="F:lipid binding"/>
    <property type="evidence" value="ECO:0007669"/>
    <property type="project" value="UniProtKB-KW"/>
</dbReference>
<keyword evidence="3" id="KW-0813">Transport</keyword>
<gene>
    <name evidence="6" type="ORF">G2W53_010735</name>
</gene>
<dbReference type="Proteomes" id="UP000634136">
    <property type="component" value="Unassembled WGS sequence"/>
</dbReference>
<dbReference type="SMART" id="SM00499">
    <property type="entry name" value="AAI"/>
    <property type="match status" value="1"/>
</dbReference>
<dbReference type="EMBL" id="JAAIUW010000004">
    <property type="protein sequence ID" value="KAF7835876.1"/>
    <property type="molecule type" value="Genomic_DNA"/>
</dbReference>
<keyword evidence="2" id="KW-1015">Disulfide bond</keyword>